<dbReference type="HOGENOM" id="CLU_836676_0_0_1"/>
<dbReference type="InParanoid" id="M3YFG1"/>
<accession>M3YFG1</accession>
<dbReference type="OMA" id="RSHLECG"/>
<dbReference type="EMBL" id="AEYP01097715">
    <property type="status" value="NOT_ANNOTATED_CDS"/>
    <property type="molecule type" value="Genomic_DNA"/>
</dbReference>
<reference evidence="2" key="1">
    <citation type="submission" date="2024-06" db="UniProtKB">
        <authorList>
            <consortium name="Ensembl"/>
        </authorList>
    </citation>
    <scope>IDENTIFICATION</scope>
</reference>
<organism evidence="2">
    <name type="scientific">Mustela putorius furo</name>
    <name type="common">European domestic ferret</name>
    <name type="synonym">Mustela furo</name>
    <dbReference type="NCBI Taxonomy" id="9669"/>
    <lineage>
        <taxon>Eukaryota</taxon>
        <taxon>Metazoa</taxon>
        <taxon>Chordata</taxon>
        <taxon>Craniata</taxon>
        <taxon>Vertebrata</taxon>
        <taxon>Euteleostomi</taxon>
        <taxon>Mammalia</taxon>
        <taxon>Eutheria</taxon>
        <taxon>Laurasiatheria</taxon>
        <taxon>Carnivora</taxon>
        <taxon>Caniformia</taxon>
        <taxon>Musteloidea</taxon>
        <taxon>Mustelidae</taxon>
        <taxon>Mustelinae</taxon>
        <taxon>Mustela</taxon>
    </lineage>
</organism>
<evidence type="ECO:0000313" key="2">
    <source>
        <dbReference type="Ensembl" id="ENSMPUP00000010068.1"/>
    </source>
</evidence>
<feature type="region of interest" description="Disordered" evidence="1">
    <location>
        <begin position="64"/>
        <end position="238"/>
    </location>
</feature>
<feature type="compositionally biased region" description="Basic and acidic residues" evidence="1">
    <location>
        <begin position="139"/>
        <end position="151"/>
    </location>
</feature>
<proteinExistence type="predicted"/>
<protein>
    <submittedName>
        <fullName evidence="2">Uncharacterized protein</fullName>
    </submittedName>
</protein>
<dbReference type="AlphaFoldDB" id="M3YFG1"/>
<feature type="region of interest" description="Disordered" evidence="1">
    <location>
        <begin position="280"/>
        <end position="300"/>
    </location>
</feature>
<evidence type="ECO:0000256" key="1">
    <source>
        <dbReference type="SAM" id="MobiDB-lite"/>
    </source>
</evidence>
<name>M3YFG1_MUSPF</name>
<sequence length="332" mass="35045">MLLPPTQSLGGKLPPLSDPGVRAPRPSSLRRGVQAHSPAVCQEPRGLKIRLWRWIKSDTWKRLVRTQEGGGESESAPSSIRLRPAGTQATHPPAAELAPNAHPGSASRAPSQPGRGSGLEPREVLEVTPGNPSPIPKLRGREWREAGESARPRAGGGVSDLNPAAAGEGRGADRREGPGRWLRGRTARPRAASPSLIRASSQRSHLECGGDPGGGRRGGAGTSAPPPASGRARPARGSWERKVHLGREARSLNFCVLQNEEVRTGLHSGVLESGYCRVPSRQGGRARATTPEVPQGRSPVVSRTRVLIHAPVCLETQTLGTPAPSSLSTQES</sequence>
<feature type="region of interest" description="Disordered" evidence="1">
    <location>
        <begin position="1"/>
        <end position="42"/>
    </location>
</feature>
<feature type="compositionally biased region" description="Gly residues" evidence="1">
    <location>
        <begin position="210"/>
        <end position="221"/>
    </location>
</feature>
<dbReference type="Ensembl" id="ENSMPUT00000010230.1">
    <property type="protein sequence ID" value="ENSMPUP00000010068.1"/>
    <property type="gene ID" value="ENSMPUG00000010145.1"/>
</dbReference>